<evidence type="ECO:0000256" key="3">
    <source>
        <dbReference type="ARBA" id="ARBA00023004"/>
    </source>
</evidence>
<dbReference type="InterPro" id="IPR006311">
    <property type="entry name" value="TAT_signal"/>
</dbReference>
<dbReference type="Pfam" id="PF00355">
    <property type="entry name" value="Rieske"/>
    <property type="match status" value="1"/>
</dbReference>
<dbReference type="CDD" id="cd03467">
    <property type="entry name" value="Rieske"/>
    <property type="match status" value="1"/>
</dbReference>
<accession>A0ABP8DD15</accession>
<dbReference type="InterPro" id="IPR017941">
    <property type="entry name" value="Rieske_2Fe-2S"/>
</dbReference>
<gene>
    <name evidence="6" type="ORF">GCM10022255_052300</name>
</gene>
<keyword evidence="1" id="KW-0001">2Fe-2S</keyword>
<dbReference type="Proteomes" id="UP001500620">
    <property type="component" value="Unassembled WGS sequence"/>
</dbReference>
<dbReference type="RefSeq" id="WP_345130103.1">
    <property type="nucleotide sequence ID" value="NZ_BAABAT010000015.1"/>
</dbReference>
<protein>
    <submittedName>
        <fullName evidence="6">Rieske (2Fe-2S) protein</fullName>
    </submittedName>
</protein>
<reference evidence="7" key="1">
    <citation type="journal article" date="2019" name="Int. J. Syst. Evol. Microbiol.">
        <title>The Global Catalogue of Microorganisms (GCM) 10K type strain sequencing project: providing services to taxonomists for standard genome sequencing and annotation.</title>
        <authorList>
            <consortium name="The Broad Institute Genomics Platform"/>
            <consortium name="The Broad Institute Genome Sequencing Center for Infectious Disease"/>
            <person name="Wu L."/>
            <person name="Ma J."/>
        </authorList>
    </citation>
    <scope>NUCLEOTIDE SEQUENCE [LARGE SCALE GENOMIC DNA]</scope>
    <source>
        <strain evidence="7">JCM 17441</strain>
    </source>
</reference>
<keyword evidence="2" id="KW-0479">Metal-binding</keyword>
<sequence>MATSEEPAQPQAWCANRRVLLAGLGGIGAAAVLSACGDDATANTAAAAPSSAPGNAPLADTEQVPVGGGIVTNGLLIVQPVSGSFKVYDAACPHKGILVGAPQNGVATCPAHASTFSITDGARISGPTPTGLKEIKVHVDGTKIERTE</sequence>
<evidence type="ECO:0000256" key="2">
    <source>
        <dbReference type="ARBA" id="ARBA00022723"/>
    </source>
</evidence>
<dbReference type="InterPro" id="IPR036922">
    <property type="entry name" value="Rieske_2Fe-2S_sf"/>
</dbReference>
<name>A0ABP8DD15_9ACTN</name>
<organism evidence="6 7">
    <name type="scientific">Dactylosporangium darangshiense</name>
    <dbReference type="NCBI Taxonomy" id="579108"/>
    <lineage>
        <taxon>Bacteria</taxon>
        <taxon>Bacillati</taxon>
        <taxon>Actinomycetota</taxon>
        <taxon>Actinomycetes</taxon>
        <taxon>Micromonosporales</taxon>
        <taxon>Micromonosporaceae</taxon>
        <taxon>Dactylosporangium</taxon>
    </lineage>
</organism>
<proteinExistence type="predicted"/>
<dbReference type="EMBL" id="BAABAT010000015">
    <property type="protein sequence ID" value="GAA4253059.1"/>
    <property type="molecule type" value="Genomic_DNA"/>
</dbReference>
<comment type="caution">
    <text evidence="6">The sequence shown here is derived from an EMBL/GenBank/DDBJ whole genome shotgun (WGS) entry which is preliminary data.</text>
</comment>
<evidence type="ECO:0000313" key="7">
    <source>
        <dbReference type="Proteomes" id="UP001500620"/>
    </source>
</evidence>
<dbReference type="PROSITE" id="PS51296">
    <property type="entry name" value="RIESKE"/>
    <property type="match status" value="1"/>
</dbReference>
<evidence type="ECO:0000256" key="1">
    <source>
        <dbReference type="ARBA" id="ARBA00022714"/>
    </source>
</evidence>
<evidence type="ECO:0000256" key="4">
    <source>
        <dbReference type="ARBA" id="ARBA00023014"/>
    </source>
</evidence>
<keyword evidence="4" id="KW-0411">Iron-sulfur</keyword>
<keyword evidence="3" id="KW-0408">Iron</keyword>
<dbReference type="SUPFAM" id="SSF50022">
    <property type="entry name" value="ISP domain"/>
    <property type="match status" value="1"/>
</dbReference>
<feature type="domain" description="Rieske" evidence="5">
    <location>
        <begin position="55"/>
        <end position="146"/>
    </location>
</feature>
<evidence type="ECO:0000259" key="5">
    <source>
        <dbReference type="PROSITE" id="PS51296"/>
    </source>
</evidence>
<keyword evidence="7" id="KW-1185">Reference proteome</keyword>
<evidence type="ECO:0000313" key="6">
    <source>
        <dbReference type="EMBL" id="GAA4253059.1"/>
    </source>
</evidence>
<dbReference type="Gene3D" id="2.102.10.10">
    <property type="entry name" value="Rieske [2Fe-2S] iron-sulphur domain"/>
    <property type="match status" value="1"/>
</dbReference>
<dbReference type="PROSITE" id="PS51318">
    <property type="entry name" value="TAT"/>
    <property type="match status" value="1"/>
</dbReference>